<protein>
    <recommendedName>
        <fullName evidence="4">Transmembrane protein</fullName>
    </recommendedName>
</protein>
<dbReference type="PANTHER" id="PTHR37245">
    <property type="entry name" value="PAMP-INDUCED SECRETED PEPTIDE 1"/>
    <property type="match status" value="1"/>
</dbReference>
<sequence>MNSKQAILILFILIVGVAVLSSTVESTRVLKEDFAANHLVRLPSNYEQTKLTMTSWLGRLVSGPSQGGKGH</sequence>
<dbReference type="Proteomes" id="UP001202328">
    <property type="component" value="Unassembled WGS sequence"/>
</dbReference>
<evidence type="ECO:0000313" key="3">
    <source>
        <dbReference type="Proteomes" id="UP001202328"/>
    </source>
</evidence>
<name>A0AAD4TLI1_9MAGN</name>
<dbReference type="InterPro" id="IPR040273">
    <property type="entry name" value="PIP1"/>
</dbReference>
<dbReference type="PANTHER" id="PTHR37245:SF4">
    <property type="entry name" value="PAMP-INDUCED SECRETED PEPTIDE 1"/>
    <property type="match status" value="1"/>
</dbReference>
<feature type="chain" id="PRO_5042195757" description="Transmembrane protein" evidence="1">
    <location>
        <begin position="27"/>
        <end position="71"/>
    </location>
</feature>
<evidence type="ECO:0000313" key="2">
    <source>
        <dbReference type="EMBL" id="KAI3963046.1"/>
    </source>
</evidence>
<evidence type="ECO:0000256" key="1">
    <source>
        <dbReference type="SAM" id="SignalP"/>
    </source>
</evidence>
<evidence type="ECO:0008006" key="4">
    <source>
        <dbReference type="Google" id="ProtNLM"/>
    </source>
</evidence>
<keyword evidence="1" id="KW-0732">Signal</keyword>
<gene>
    <name evidence="2" type="ORF">MKW98_028986</name>
</gene>
<dbReference type="AlphaFoldDB" id="A0AAD4TLI1"/>
<dbReference type="GO" id="GO:0006952">
    <property type="term" value="P:defense response"/>
    <property type="evidence" value="ECO:0007669"/>
    <property type="project" value="InterPro"/>
</dbReference>
<organism evidence="2 3">
    <name type="scientific">Papaver atlanticum</name>
    <dbReference type="NCBI Taxonomy" id="357466"/>
    <lineage>
        <taxon>Eukaryota</taxon>
        <taxon>Viridiplantae</taxon>
        <taxon>Streptophyta</taxon>
        <taxon>Embryophyta</taxon>
        <taxon>Tracheophyta</taxon>
        <taxon>Spermatophyta</taxon>
        <taxon>Magnoliopsida</taxon>
        <taxon>Ranunculales</taxon>
        <taxon>Papaveraceae</taxon>
        <taxon>Papaveroideae</taxon>
        <taxon>Papaver</taxon>
    </lineage>
</organism>
<dbReference type="EMBL" id="JAJJMB010000133">
    <property type="protein sequence ID" value="KAI3963046.1"/>
    <property type="molecule type" value="Genomic_DNA"/>
</dbReference>
<keyword evidence="3" id="KW-1185">Reference proteome</keyword>
<reference evidence="2" key="1">
    <citation type="submission" date="2022-04" db="EMBL/GenBank/DDBJ databases">
        <title>A functionally conserved STORR gene fusion in Papaver species that diverged 16.8 million years ago.</title>
        <authorList>
            <person name="Catania T."/>
        </authorList>
    </citation>
    <scope>NUCLEOTIDE SEQUENCE</scope>
    <source>
        <strain evidence="2">S-188037</strain>
    </source>
</reference>
<accession>A0AAD4TLI1</accession>
<proteinExistence type="predicted"/>
<comment type="caution">
    <text evidence="2">The sequence shown here is derived from an EMBL/GenBank/DDBJ whole genome shotgun (WGS) entry which is preliminary data.</text>
</comment>
<feature type="signal peptide" evidence="1">
    <location>
        <begin position="1"/>
        <end position="26"/>
    </location>
</feature>